<comment type="subcellular location">
    <subcellularLocation>
        <location evidence="1">Cytoplasm</location>
        <location evidence="1">Cytoskeleton</location>
        <location evidence="1">Microtubule organizing center</location>
    </subcellularLocation>
</comment>
<accession>A0ABU6Z8W4</accession>
<sequence>MDPEASRTARESLELAFQMSNILDTGLDRHTLFVLIALCDLGVNPEALAALVKELRNEKPSMPSETTPSSSADHLSRLENDTPSALALPIKEEFPDEQLFQVQLLPWFADIANFKAMRVIPNDFNKHQRRMIIELVLIQSNANAIADALAKHVVSTNLQQVEWLTPTDTFRLLIQNDNISSLACQLPNIVRQKIIALSASANKLLKIQDSAEEYAALIMEELDPNNFGYIELRLPFRRRLREALSVVFEYIPLVKNDDLKWYDFVENVLEREPTLYVSSPTLYVSHERPRSNLRQWPHVVRGRVASCVSLCVERQD</sequence>
<dbReference type="PANTHER" id="PTHR28520:SF2">
    <property type="entry name" value="MITOTIC-SPINDLE ORGANIZING PROTEIN 1"/>
    <property type="match status" value="1"/>
</dbReference>
<evidence type="ECO:0000256" key="4">
    <source>
        <dbReference type="ARBA" id="ARBA00023212"/>
    </source>
</evidence>
<evidence type="ECO:0000256" key="3">
    <source>
        <dbReference type="ARBA" id="ARBA00022490"/>
    </source>
</evidence>
<gene>
    <name evidence="6" type="ORF">PIB30_015800</name>
</gene>
<name>A0ABU6Z8W4_9FABA</name>
<keyword evidence="4" id="KW-0206">Cytoskeleton</keyword>
<dbReference type="InterPro" id="IPR022214">
    <property type="entry name" value="MZT1"/>
</dbReference>
<comment type="similarity">
    <text evidence="2">Belongs to the MOZART1 family.</text>
</comment>
<evidence type="ECO:0000313" key="6">
    <source>
        <dbReference type="EMBL" id="MED6217238.1"/>
    </source>
</evidence>
<dbReference type="Proteomes" id="UP001341840">
    <property type="component" value="Unassembled WGS sequence"/>
</dbReference>
<keyword evidence="3" id="KW-0963">Cytoplasm</keyword>
<dbReference type="Pfam" id="PF12554">
    <property type="entry name" value="MOZART1"/>
    <property type="match status" value="1"/>
</dbReference>
<reference evidence="6 7" key="1">
    <citation type="journal article" date="2023" name="Plants (Basel)">
        <title>Bridging the Gap: Combining Genomics and Transcriptomics Approaches to Understand Stylosanthes scabra, an Orphan Legume from the Brazilian Caatinga.</title>
        <authorList>
            <person name="Ferreira-Neto J.R.C."/>
            <person name="da Silva M.D."/>
            <person name="Binneck E."/>
            <person name="de Melo N.F."/>
            <person name="da Silva R.H."/>
            <person name="de Melo A.L.T.M."/>
            <person name="Pandolfi V."/>
            <person name="Bustamante F.O."/>
            <person name="Brasileiro-Vidal A.C."/>
            <person name="Benko-Iseppon A.M."/>
        </authorList>
    </citation>
    <scope>NUCLEOTIDE SEQUENCE [LARGE SCALE GENOMIC DNA]</scope>
    <source>
        <tissue evidence="6">Leaves</tissue>
    </source>
</reference>
<organism evidence="6 7">
    <name type="scientific">Stylosanthes scabra</name>
    <dbReference type="NCBI Taxonomy" id="79078"/>
    <lineage>
        <taxon>Eukaryota</taxon>
        <taxon>Viridiplantae</taxon>
        <taxon>Streptophyta</taxon>
        <taxon>Embryophyta</taxon>
        <taxon>Tracheophyta</taxon>
        <taxon>Spermatophyta</taxon>
        <taxon>Magnoliopsida</taxon>
        <taxon>eudicotyledons</taxon>
        <taxon>Gunneridae</taxon>
        <taxon>Pentapetalae</taxon>
        <taxon>rosids</taxon>
        <taxon>fabids</taxon>
        <taxon>Fabales</taxon>
        <taxon>Fabaceae</taxon>
        <taxon>Papilionoideae</taxon>
        <taxon>50 kb inversion clade</taxon>
        <taxon>dalbergioids sensu lato</taxon>
        <taxon>Dalbergieae</taxon>
        <taxon>Pterocarpus clade</taxon>
        <taxon>Stylosanthes</taxon>
    </lineage>
</organism>
<feature type="region of interest" description="Disordered" evidence="5">
    <location>
        <begin position="58"/>
        <end position="77"/>
    </location>
</feature>
<dbReference type="EMBL" id="JASCZI010271904">
    <property type="protein sequence ID" value="MED6217238.1"/>
    <property type="molecule type" value="Genomic_DNA"/>
</dbReference>
<comment type="caution">
    <text evidence="6">The sequence shown here is derived from an EMBL/GenBank/DDBJ whole genome shotgun (WGS) entry which is preliminary data.</text>
</comment>
<evidence type="ECO:0000256" key="1">
    <source>
        <dbReference type="ARBA" id="ARBA00004267"/>
    </source>
</evidence>
<dbReference type="PANTHER" id="PTHR28520">
    <property type="entry name" value="MITOTIC-SPINDLE ORGANIZING PROTEIN 1"/>
    <property type="match status" value="1"/>
</dbReference>
<evidence type="ECO:0000256" key="5">
    <source>
        <dbReference type="SAM" id="MobiDB-lite"/>
    </source>
</evidence>
<evidence type="ECO:0000256" key="2">
    <source>
        <dbReference type="ARBA" id="ARBA00011015"/>
    </source>
</evidence>
<proteinExistence type="inferred from homology"/>
<protein>
    <submittedName>
        <fullName evidence="6">Uncharacterized protein</fullName>
    </submittedName>
</protein>
<evidence type="ECO:0000313" key="7">
    <source>
        <dbReference type="Proteomes" id="UP001341840"/>
    </source>
</evidence>
<keyword evidence="7" id="KW-1185">Reference proteome</keyword>
<feature type="compositionally biased region" description="Low complexity" evidence="5">
    <location>
        <begin position="60"/>
        <end position="71"/>
    </location>
</feature>